<dbReference type="InterPro" id="IPR002123">
    <property type="entry name" value="Plipid/glycerol_acylTrfase"/>
</dbReference>
<evidence type="ECO:0000256" key="11">
    <source>
        <dbReference type="ARBA" id="ARBA00049001"/>
    </source>
</evidence>
<protein>
    <recommendedName>
        <fullName evidence="12">1-acyl-sn-glycerol-3-phosphate acyltransferase</fullName>
        <ecNumber evidence="12">2.3.1.51</ecNumber>
    </recommendedName>
</protein>
<feature type="compositionally biased region" description="Low complexity" evidence="13">
    <location>
        <begin position="279"/>
        <end position="300"/>
    </location>
</feature>
<comment type="caution">
    <text evidence="16">The sequence shown here is derived from an EMBL/GenBank/DDBJ whole genome shotgun (WGS) entry which is preliminary data.</text>
</comment>
<evidence type="ECO:0000259" key="15">
    <source>
        <dbReference type="SMART" id="SM00563"/>
    </source>
</evidence>
<evidence type="ECO:0000256" key="8">
    <source>
        <dbReference type="ARBA" id="ARBA00022840"/>
    </source>
</evidence>
<sequence>MDGPYIFPTHRLAPVQGAGDKTPLVLVACGSYSPVTFLHLRLFEMARDDAHFNTEFQVIGGYLSPVNDRYNKLGLASAKHRVAMCDLACTDTSDWLMVDPWEARQPRYLPTAQVLDHFDHELNTVRGGADVVVTDPHSGRTRIEKKRVRIMLLAGSDLILTMSEPGVWADKDLHHILGIYGCYIIERAESELDQTIFSSSSVHSRSPLALYRHNIHMVEQTVRNDVSSTKVRLFIRKGMSVKYLIPSVVIRYITRHGLYRTADRRRSSLAQATPPPAPAHSGPSAAAAAASSGPSSAAEAVIDEERGDEAGGADEAEREREKGREEDRGRRGGESPAGLPAASASAPAPAPAAGAGAAQEDTAMESRSASSLASAQSAAKSMPGWLGEWLIPVAFWSAALGAPLMLALARLAPAAASSPSSSPVLAASYALASVLPAVMLSRVFAPVRYYVRLTTFLLGAAGASAVGVLSSLFMTLAGRRSDIQWLVARTFRYSVAPALGITFRTEGEEHLRDNCPAVLVGNHQTMLDLLYLGAIFPKSATIMAKRQLQYVPFLGAFMTLSRAIFIDRAKRSDAIAIFAKVAAEMKRKSLSLFIFPEGTRSASAVPNMLPLKKGAFHLAVQAGLPIVPIVCENYAHVYHAKARRFNDGEIVVRVLPPISVEGFTSSSEDIARLAEQTRAAMLAAIEQLGRERQAKLAAAAGGERGERQALLAGQAQGASEGDGEEEGETASVRLDEALEQDEARS</sequence>
<comment type="domain">
    <text evidence="12">The HXXXXD motif is essential for acyltransferase activity and may constitute the binding site for the phosphate moiety of the glycerol-3-phosphate.</text>
</comment>
<dbReference type="SUPFAM" id="SSF52374">
    <property type="entry name" value="Nucleotidylyl transferase"/>
    <property type="match status" value="1"/>
</dbReference>
<evidence type="ECO:0000256" key="4">
    <source>
        <dbReference type="ARBA" id="ARBA00022642"/>
    </source>
</evidence>
<dbReference type="Proteomes" id="UP001342314">
    <property type="component" value="Unassembled WGS sequence"/>
</dbReference>
<evidence type="ECO:0000313" key="16">
    <source>
        <dbReference type="EMBL" id="GJN90489.1"/>
    </source>
</evidence>
<dbReference type="NCBIfam" id="TIGR00530">
    <property type="entry name" value="AGP_acyltrn"/>
    <property type="match status" value="1"/>
</dbReference>
<dbReference type="SMART" id="SM00563">
    <property type="entry name" value="PlsC"/>
    <property type="match status" value="1"/>
</dbReference>
<keyword evidence="12" id="KW-0012">Acyltransferase</keyword>
<dbReference type="EC" id="2.3.1.51" evidence="12"/>
<keyword evidence="8" id="KW-0067">ATP-binding</keyword>
<dbReference type="FunFam" id="3.40.50.620:FF:000181">
    <property type="entry name" value="Nicotinamide/nicotinic acid mononucleotide adenylyltransferase 3"/>
    <property type="match status" value="1"/>
</dbReference>
<dbReference type="EMBL" id="BQKY01000007">
    <property type="protein sequence ID" value="GJN90489.1"/>
    <property type="molecule type" value="Genomic_DNA"/>
</dbReference>
<feature type="transmembrane region" description="Helical" evidence="14">
    <location>
        <begin position="424"/>
        <end position="444"/>
    </location>
</feature>
<dbReference type="InterPro" id="IPR014729">
    <property type="entry name" value="Rossmann-like_a/b/a_fold"/>
</dbReference>
<keyword evidence="6" id="KW-0548">Nucleotidyltransferase</keyword>
<feature type="transmembrane region" description="Helical" evidence="14">
    <location>
        <begin position="389"/>
        <end position="412"/>
    </location>
</feature>
<keyword evidence="7" id="KW-0547">Nucleotide-binding</keyword>
<feature type="compositionally biased region" description="Acidic residues" evidence="13">
    <location>
        <begin position="301"/>
        <end position="314"/>
    </location>
</feature>
<dbReference type="InterPro" id="IPR004552">
    <property type="entry name" value="AGP_acyltrans"/>
</dbReference>
<keyword evidence="12" id="KW-0443">Lipid metabolism</keyword>
<feature type="region of interest" description="Disordered" evidence="13">
    <location>
        <begin position="697"/>
        <end position="745"/>
    </location>
</feature>
<dbReference type="PANTHER" id="PTHR12039:SF0">
    <property type="entry name" value="NICOTINAMIDE-NUCLEOTIDE ADENYLYLTRANSFERASE"/>
    <property type="match status" value="1"/>
</dbReference>
<evidence type="ECO:0000313" key="17">
    <source>
        <dbReference type="Proteomes" id="UP001342314"/>
    </source>
</evidence>
<dbReference type="Pfam" id="PF01553">
    <property type="entry name" value="Acyltransferase"/>
    <property type="match status" value="1"/>
</dbReference>
<keyword evidence="9" id="KW-0520">NAD</keyword>
<evidence type="ECO:0000256" key="14">
    <source>
        <dbReference type="SAM" id="Phobius"/>
    </source>
</evidence>
<dbReference type="GO" id="GO:0003841">
    <property type="term" value="F:1-acylglycerol-3-phosphate O-acyltransferase activity"/>
    <property type="evidence" value="ECO:0007669"/>
    <property type="project" value="UniProtKB-UniRule"/>
</dbReference>
<evidence type="ECO:0000256" key="5">
    <source>
        <dbReference type="ARBA" id="ARBA00022679"/>
    </source>
</evidence>
<dbReference type="AlphaFoldDB" id="A0AAV5GJ76"/>
<comment type="catalytic activity">
    <reaction evidence="10">
        <text>nicotinate beta-D-ribonucleotide + ATP + H(+) = deamido-NAD(+) + diphosphate</text>
        <dbReference type="Rhea" id="RHEA:22860"/>
        <dbReference type="ChEBI" id="CHEBI:15378"/>
        <dbReference type="ChEBI" id="CHEBI:30616"/>
        <dbReference type="ChEBI" id="CHEBI:33019"/>
        <dbReference type="ChEBI" id="CHEBI:57502"/>
        <dbReference type="ChEBI" id="CHEBI:58437"/>
        <dbReference type="EC" id="2.7.7.18"/>
    </reaction>
</comment>
<comment type="catalytic activity">
    <reaction evidence="11">
        <text>beta-nicotinamide D-ribonucleotide + ATP + H(+) = diphosphate + NAD(+)</text>
        <dbReference type="Rhea" id="RHEA:21360"/>
        <dbReference type="ChEBI" id="CHEBI:14649"/>
        <dbReference type="ChEBI" id="CHEBI:15378"/>
        <dbReference type="ChEBI" id="CHEBI:30616"/>
        <dbReference type="ChEBI" id="CHEBI:33019"/>
        <dbReference type="ChEBI" id="CHEBI:57540"/>
        <dbReference type="EC" id="2.7.7.1"/>
    </reaction>
</comment>
<dbReference type="Gene3D" id="3.40.50.620">
    <property type="entry name" value="HUPs"/>
    <property type="match status" value="1"/>
</dbReference>
<evidence type="ECO:0000256" key="2">
    <source>
        <dbReference type="ARBA" id="ARBA00005019"/>
    </source>
</evidence>
<dbReference type="GO" id="GO:0000309">
    <property type="term" value="F:nicotinamide-nucleotide adenylyltransferase activity"/>
    <property type="evidence" value="ECO:0007669"/>
    <property type="project" value="UniProtKB-EC"/>
</dbReference>
<comment type="similarity">
    <text evidence="3">Belongs to the eukaryotic NMN adenylyltransferase family.</text>
</comment>
<evidence type="ECO:0000256" key="10">
    <source>
        <dbReference type="ARBA" id="ARBA00048721"/>
    </source>
</evidence>
<gene>
    <name evidence="16" type="ORF">Rhopal_003500-T1</name>
</gene>
<comment type="pathway">
    <text evidence="2">Cofactor biosynthesis; NAD(+) biosynthesis; deamido-NAD(+) from nicotinate D-ribonucleotide: step 1/1.</text>
</comment>
<proteinExistence type="inferred from homology"/>
<comment type="similarity">
    <text evidence="12">Belongs to the 1-acyl-sn-glycerol-3-phosphate acyltransferase family.</text>
</comment>
<dbReference type="Pfam" id="PF01467">
    <property type="entry name" value="CTP_transf_like"/>
    <property type="match status" value="1"/>
</dbReference>
<evidence type="ECO:0000256" key="12">
    <source>
        <dbReference type="RuleBase" id="RU361267"/>
    </source>
</evidence>
<comment type="pathway">
    <text evidence="1">Cofactor biosynthesis; NAD(+) biosynthesis; NAD(+) from nicotinamide D-ribonucleotide: step 1/1.</text>
</comment>
<dbReference type="SUPFAM" id="SSF69593">
    <property type="entry name" value="Glycerol-3-phosphate (1)-acyltransferase"/>
    <property type="match status" value="1"/>
</dbReference>
<dbReference type="NCBIfam" id="TIGR00482">
    <property type="entry name" value="nicotinate (nicotinamide) nucleotide adenylyltransferase"/>
    <property type="match status" value="1"/>
</dbReference>
<keyword evidence="14" id="KW-0472">Membrane</keyword>
<keyword evidence="12" id="KW-0444">Lipid biosynthesis</keyword>
<keyword evidence="12" id="KW-0594">Phospholipid biosynthesis</keyword>
<name>A0AAV5GJ76_9BASI</name>
<evidence type="ECO:0000256" key="1">
    <source>
        <dbReference type="ARBA" id="ARBA00004658"/>
    </source>
</evidence>
<evidence type="ECO:0000256" key="7">
    <source>
        <dbReference type="ARBA" id="ARBA00022741"/>
    </source>
</evidence>
<dbReference type="InterPro" id="IPR005248">
    <property type="entry name" value="NadD/NMNAT"/>
</dbReference>
<feature type="compositionally biased region" description="Low complexity" evidence="13">
    <location>
        <begin position="708"/>
        <end position="719"/>
    </location>
</feature>
<dbReference type="PANTHER" id="PTHR12039">
    <property type="entry name" value="NICOTINAMIDE MONONUCLEOTIDE ADENYLYLTRANSFERASE"/>
    <property type="match status" value="1"/>
</dbReference>
<feature type="region of interest" description="Disordered" evidence="13">
    <location>
        <begin position="265"/>
        <end position="369"/>
    </location>
</feature>
<keyword evidence="14" id="KW-1133">Transmembrane helix</keyword>
<dbReference type="GO" id="GO:0004515">
    <property type="term" value="F:nicotinate-nucleotide adenylyltransferase activity"/>
    <property type="evidence" value="ECO:0007669"/>
    <property type="project" value="UniProtKB-EC"/>
</dbReference>
<feature type="transmembrane region" description="Helical" evidence="14">
    <location>
        <begin position="456"/>
        <end position="476"/>
    </location>
</feature>
<dbReference type="InterPro" id="IPR045094">
    <property type="entry name" value="NMNAT_euk"/>
</dbReference>
<dbReference type="GO" id="GO:0008654">
    <property type="term" value="P:phospholipid biosynthetic process"/>
    <property type="evidence" value="ECO:0007669"/>
    <property type="project" value="UniProtKB-KW"/>
</dbReference>
<keyword evidence="5 12" id="KW-0808">Transferase</keyword>
<dbReference type="InterPro" id="IPR004821">
    <property type="entry name" value="Cyt_trans-like"/>
</dbReference>
<keyword evidence="12" id="KW-1208">Phospholipid metabolism</keyword>
<dbReference type="CDD" id="cd07989">
    <property type="entry name" value="LPLAT_AGPAT-like"/>
    <property type="match status" value="1"/>
</dbReference>
<dbReference type="InterPro" id="IPR051182">
    <property type="entry name" value="Euk_NMN_adenylyltrnsfrase"/>
</dbReference>
<dbReference type="CDD" id="cd09286">
    <property type="entry name" value="NMNAT_Eukarya"/>
    <property type="match status" value="1"/>
</dbReference>
<feature type="compositionally biased region" description="Low complexity" evidence="13">
    <location>
        <begin position="334"/>
        <end position="358"/>
    </location>
</feature>
<dbReference type="GO" id="GO:0009435">
    <property type="term" value="P:NAD+ biosynthetic process"/>
    <property type="evidence" value="ECO:0007669"/>
    <property type="project" value="InterPro"/>
</dbReference>
<dbReference type="GO" id="GO:0005524">
    <property type="term" value="F:ATP binding"/>
    <property type="evidence" value="ECO:0007669"/>
    <property type="project" value="UniProtKB-KW"/>
</dbReference>
<feature type="domain" description="Phospholipid/glycerol acyltransferase" evidence="15">
    <location>
        <begin position="517"/>
        <end position="634"/>
    </location>
</feature>
<organism evidence="16 17">
    <name type="scientific">Rhodotorula paludigena</name>
    <dbReference type="NCBI Taxonomy" id="86838"/>
    <lineage>
        <taxon>Eukaryota</taxon>
        <taxon>Fungi</taxon>
        <taxon>Dikarya</taxon>
        <taxon>Basidiomycota</taxon>
        <taxon>Pucciniomycotina</taxon>
        <taxon>Microbotryomycetes</taxon>
        <taxon>Sporidiobolales</taxon>
        <taxon>Sporidiobolaceae</taxon>
        <taxon>Rhodotorula</taxon>
    </lineage>
</organism>
<accession>A0AAV5GJ76</accession>
<keyword evidence="4" id="KW-0662">Pyridine nucleotide biosynthesis</keyword>
<reference evidence="16 17" key="1">
    <citation type="submission" date="2021-12" db="EMBL/GenBank/DDBJ databases">
        <title>High titer production of polyol ester of fatty acids by Rhodotorula paludigena BS15 towards product separation-free biomass refinery.</title>
        <authorList>
            <person name="Mano J."/>
            <person name="Ono H."/>
            <person name="Tanaka T."/>
            <person name="Naito K."/>
            <person name="Sushida H."/>
            <person name="Ike M."/>
            <person name="Tokuyasu K."/>
            <person name="Kitaoka M."/>
        </authorList>
    </citation>
    <scope>NUCLEOTIDE SEQUENCE [LARGE SCALE GENOMIC DNA]</scope>
    <source>
        <strain evidence="16 17">BS15</strain>
    </source>
</reference>
<keyword evidence="14" id="KW-0812">Transmembrane</keyword>
<feature type="compositionally biased region" description="Basic and acidic residues" evidence="13">
    <location>
        <begin position="315"/>
        <end position="333"/>
    </location>
</feature>
<feature type="compositionally biased region" description="Basic and acidic residues" evidence="13">
    <location>
        <begin position="733"/>
        <end position="745"/>
    </location>
</feature>
<evidence type="ECO:0000256" key="9">
    <source>
        <dbReference type="ARBA" id="ARBA00023027"/>
    </source>
</evidence>
<evidence type="ECO:0000256" key="6">
    <source>
        <dbReference type="ARBA" id="ARBA00022695"/>
    </source>
</evidence>
<evidence type="ECO:0000256" key="13">
    <source>
        <dbReference type="SAM" id="MobiDB-lite"/>
    </source>
</evidence>
<dbReference type="GO" id="GO:0016020">
    <property type="term" value="C:membrane"/>
    <property type="evidence" value="ECO:0007669"/>
    <property type="project" value="InterPro"/>
</dbReference>
<keyword evidence="17" id="KW-1185">Reference proteome</keyword>
<comment type="catalytic activity">
    <reaction evidence="12">
        <text>a 1-acyl-sn-glycero-3-phosphate + an acyl-CoA = a 1,2-diacyl-sn-glycero-3-phosphate + CoA</text>
        <dbReference type="Rhea" id="RHEA:19709"/>
        <dbReference type="ChEBI" id="CHEBI:57287"/>
        <dbReference type="ChEBI" id="CHEBI:57970"/>
        <dbReference type="ChEBI" id="CHEBI:58342"/>
        <dbReference type="ChEBI" id="CHEBI:58608"/>
        <dbReference type="EC" id="2.3.1.51"/>
    </reaction>
</comment>
<evidence type="ECO:0000256" key="3">
    <source>
        <dbReference type="ARBA" id="ARBA00007064"/>
    </source>
</evidence>